<dbReference type="RefSeq" id="WP_340541323.1">
    <property type="nucleotide sequence ID" value="NZ_JBBLXS010000067.1"/>
</dbReference>
<comment type="caution">
    <text evidence="2">The sequence shown here is derived from an EMBL/GenBank/DDBJ whole genome shotgun (WGS) entry which is preliminary data.</text>
</comment>
<reference evidence="2 3" key="1">
    <citation type="journal article" date="2020" name="Harmful Algae">
        <title>Molecular and morphological characterization of a novel dihydroanatoxin-a producing Microcoleus species (cyanobacteria) from the Russian River, California, USA.</title>
        <authorList>
            <person name="Conklin K.Y."/>
            <person name="Stancheva R."/>
            <person name="Otten T.G."/>
            <person name="Fadness R."/>
            <person name="Boyer G.L."/>
            <person name="Read B."/>
            <person name="Zhang X."/>
            <person name="Sheath R.G."/>
        </authorList>
    </citation>
    <scope>NUCLEOTIDE SEQUENCE [LARGE SCALE GENOMIC DNA]</scope>
    <source>
        <strain evidence="2 3">PTRS2</strain>
    </source>
</reference>
<proteinExistence type="predicted"/>
<evidence type="ECO:0000313" key="3">
    <source>
        <dbReference type="Proteomes" id="UP001384579"/>
    </source>
</evidence>
<evidence type="ECO:0000256" key="1">
    <source>
        <dbReference type="SAM" id="MobiDB-lite"/>
    </source>
</evidence>
<organism evidence="2 3">
    <name type="scientific">Microcoleus anatoxicus PTRS2</name>
    <dbReference type="NCBI Taxonomy" id="2705321"/>
    <lineage>
        <taxon>Bacteria</taxon>
        <taxon>Bacillati</taxon>
        <taxon>Cyanobacteriota</taxon>
        <taxon>Cyanophyceae</taxon>
        <taxon>Oscillatoriophycideae</taxon>
        <taxon>Oscillatoriales</taxon>
        <taxon>Microcoleaceae</taxon>
        <taxon>Microcoleus</taxon>
        <taxon>Microcoleus anatoxicus</taxon>
    </lineage>
</organism>
<evidence type="ECO:0000313" key="2">
    <source>
        <dbReference type="EMBL" id="MEK0184690.1"/>
    </source>
</evidence>
<gene>
    <name evidence="2" type="ORF">WMG39_07435</name>
</gene>
<protein>
    <submittedName>
        <fullName evidence="2">Uncharacterized protein</fullName>
    </submittedName>
</protein>
<keyword evidence="3" id="KW-1185">Reference proteome</keyword>
<sequence>MRTAIEQIRIVIEEIEQTFNKKVDKLAKKIERSGSNIPPTSAAMDEMNLEGALILLDEFEKLLSIKLEFTVETINQFVEEAITDLESDLKNQVARLRHQLGATAQNSGIPPETKPKTKSKTQPKKPFLPQLPPLQSPPEDYSGSQKSEVCPRNPMPYAPCPMPYAQSYLIFLRKAI</sequence>
<dbReference type="Proteomes" id="UP001384579">
    <property type="component" value="Unassembled WGS sequence"/>
</dbReference>
<accession>A0ABU8YK12</accession>
<dbReference type="EMBL" id="JBBLXS010000067">
    <property type="protein sequence ID" value="MEK0184690.1"/>
    <property type="molecule type" value="Genomic_DNA"/>
</dbReference>
<name>A0ABU8YK12_9CYAN</name>
<feature type="region of interest" description="Disordered" evidence="1">
    <location>
        <begin position="101"/>
        <end position="150"/>
    </location>
</feature>